<evidence type="ECO:0000313" key="2">
    <source>
        <dbReference type="Proteomes" id="UP001056120"/>
    </source>
</evidence>
<organism evidence="1 2">
    <name type="scientific">Smallanthus sonchifolius</name>
    <dbReference type="NCBI Taxonomy" id="185202"/>
    <lineage>
        <taxon>Eukaryota</taxon>
        <taxon>Viridiplantae</taxon>
        <taxon>Streptophyta</taxon>
        <taxon>Embryophyta</taxon>
        <taxon>Tracheophyta</taxon>
        <taxon>Spermatophyta</taxon>
        <taxon>Magnoliopsida</taxon>
        <taxon>eudicotyledons</taxon>
        <taxon>Gunneridae</taxon>
        <taxon>Pentapetalae</taxon>
        <taxon>asterids</taxon>
        <taxon>campanulids</taxon>
        <taxon>Asterales</taxon>
        <taxon>Asteraceae</taxon>
        <taxon>Asteroideae</taxon>
        <taxon>Heliantheae alliance</taxon>
        <taxon>Millerieae</taxon>
        <taxon>Smallanthus</taxon>
    </lineage>
</organism>
<gene>
    <name evidence="1" type="ORF">L1987_64457</name>
</gene>
<dbReference type="EMBL" id="CM042038">
    <property type="protein sequence ID" value="KAI3733237.1"/>
    <property type="molecule type" value="Genomic_DNA"/>
</dbReference>
<protein>
    <submittedName>
        <fullName evidence="1">Uncharacterized protein</fullName>
    </submittedName>
</protein>
<accession>A0ACB9CG36</accession>
<name>A0ACB9CG36_9ASTR</name>
<evidence type="ECO:0000313" key="1">
    <source>
        <dbReference type="EMBL" id="KAI3733237.1"/>
    </source>
</evidence>
<reference evidence="1 2" key="2">
    <citation type="journal article" date="2022" name="Mol. Ecol. Resour.">
        <title>The genomes of chicory, endive, great burdock and yacon provide insights into Asteraceae paleo-polyploidization history and plant inulin production.</title>
        <authorList>
            <person name="Fan W."/>
            <person name="Wang S."/>
            <person name="Wang H."/>
            <person name="Wang A."/>
            <person name="Jiang F."/>
            <person name="Liu H."/>
            <person name="Zhao H."/>
            <person name="Xu D."/>
            <person name="Zhang Y."/>
        </authorList>
    </citation>
    <scope>NUCLEOTIDE SEQUENCE [LARGE SCALE GENOMIC DNA]</scope>
    <source>
        <strain evidence="2">cv. Yunnan</strain>
        <tissue evidence="1">Leaves</tissue>
    </source>
</reference>
<dbReference type="Proteomes" id="UP001056120">
    <property type="component" value="Linkage Group LG21"/>
</dbReference>
<comment type="caution">
    <text evidence="1">The sequence shown here is derived from an EMBL/GenBank/DDBJ whole genome shotgun (WGS) entry which is preliminary data.</text>
</comment>
<sequence>MEPKGRPRRNTRQDTGTTQPMNSEEIEQSVSVASMEQYEINQNIGSNGGSRYNGADGSGTGGHDNGNGGTNDALRG</sequence>
<proteinExistence type="predicted"/>
<keyword evidence="2" id="KW-1185">Reference proteome</keyword>
<reference evidence="2" key="1">
    <citation type="journal article" date="2022" name="Mol. Ecol. Resour.">
        <title>The genomes of chicory, endive, great burdock and yacon provide insights into Asteraceae palaeo-polyploidization history and plant inulin production.</title>
        <authorList>
            <person name="Fan W."/>
            <person name="Wang S."/>
            <person name="Wang H."/>
            <person name="Wang A."/>
            <person name="Jiang F."/>
            <person name="Liu H."/>
            <person name="Zhao H."/>
            <person name="Xu D."/>
            <person name="Zhang Y."/>
        </authorList>
    </citation>
    <scope>NUCLEOTIDE SEQUENCE [LARGE SCALE GENOMIC DNA]</scope>
    <source>
        <strain evidence="2">cv. Yunnan</strain>
    </source>
</reference>